<name>A0AAW0IDV1_MYOGA</name>
<keyword evidence="2" id="KW-1185">Reference proteome</keyword>
<gene>
    <name evidence="1" type="ORF">U0070_023264</name>
</gene>
<sequence>MKNAQNGSWFFLVAVVLLTNVCSLFPRRILASSPSLTVVLT</sequence>
<evidence type="ECO:0008006" key="3">
    <source>
        <dbReference type="Google" id="ProtNLM"/>
    </source>
</evidence>
<protein>
    <recommendedName>
        <fullName evidence="3">ATPase subunit 6</fullName>
    </recommendedName>
</protein>
<organism evidence="1 2">
    <name type="scientific">Myodes glareolus</name>
    <name type="common">Bank vole</name>
    <name type="synonym">Clethrionomys glareolus</name>
    <dbReference type="NCBI Taxonomy" id="447135"/>
    <lineage>
        <taxon>Eukaryota</taxon>
        <taxon>Metazoa</taxon>
        <taxon>Chordata</taxon>
        <taxon>Craniata</taxon>
        <taxon>Vertebrata</taxon>
        <taxon>Euteleostomi</taxon>
        <taxon>Mammalia</taxon>
        <taxon>Eutheria</taxon>
        <taxon>Euarchontoglires</taxon>
        <taxon>Glires</taxon>
        <taxon>Rodentia</taxon>
        <taxon>Myomorpha</taxon>
        <taxon>Muroidea</taxon>
        <taxon>Cricetidae</taxon>
        <taxon>Arvicolinae</taxon>
        <taxon>Myodes</taxon>
    </lineage>
</organism>
<proteinExistence type="predicted"/>
<comment type="caution">
    <text evidence="1">The sequence shown here is derived from an EMBL/GenBank/DDBJ whole genome shotgun (WGS) entry which is preliminary data.</text>
</comment>
<reference evidence="1 2" key="1">
    <citation type="journal article" date="2023" name="bioRxiv">
        <title>Conserved and derived expression patterns and positive selection on dental genes reveal complex evolutionary context of ever-growing rodent molars.</title>
        <authorList>
            <person name="Calamari Z.T."/>
            <person name="Song A."/>
            <person name="Cohen E."/>
            <person name="Akter M."/>
            <person name="Roy R.D."/>
            <person name="Hallikas O."/>
            <person name="Christensen M.M."/>
            <person name="Li P."/>
            <person name="Marangoni P."/>
            <person name="Jernvall J."/>
            <person name="Klein O.D."/>
        </authorList>
    </citation>
    <scope>NUCLEOTIDE SEQUENCE [LARGE SCALE GENOMIC DNA]</scope>
    <source>
        <strain evidence="1">V071</strain>
    </source>
</reference>
<dbReference type="AlphaFoldDB" id="A0AAW0IDV1"/>
<accession>A0AAW0IDV1</accession>
<evidence type="ECO:0000313" key="2">
    <source>
        <dbReference type="Proteomes" id="UP001488838"/>
    </source>
</evidence>
<dbReference type="Proteomes" id="UP001488838">
    <property type="component" value="Unassembled WGS sequence"/>
</dbReference>
<dbReference type="EMBL" id="JBBHLL010000153">
    <property type="protein sequence ID" value="KAK7812354.1"/>
    <property type="molecule type" value="Genomic_DNA"/>
</dbReference>
<evidence type="ECO:0000313" key="1">
    <source>
        <dbReference type="EMBL" id="KAK7812354.1"/>
    </source>
</evidence>